<proteinExistence type="predicted"/>
<dbReference type="Proteomes" id="UP000238196">
    <property type="component" value="Unassembled WGS sequence"/>
</dbReference>
<evidence type="ECO:0000313" key="1">
    <source>
        <dbReference type="EMBL" id="PPC74928.1"/>
    </source>
</evidence>
<sequence length="65" mass="7565">MEISHRVRLLHLESRLGDQDRDYLGVIERLERRYKISKCNDTLRLNALELKAVEALDKSLSELAA</sequence>
<comment type="caution">
    <text evidence="1">The sequence shown here is derived from an EMBL/GenBank/DDBJ whole genome shotgun (WGS) entry which is preliminary data.</text>
</comment>
<accession>A0A2S5KJG7</accession>
<reference evidence="1 2" key="1">
    <citation type="submission" date="2018-02" db="EMBL/GenBank/DDBJ databases">
        <title>novel marine gammaproteobacteria from coastal saline agro ecosystem.</title>
        <authorList>
            <person name="Krishnan R."/>
            <person name="Ramesh Kumar N."/>
        </authorList>
    </citation>
    <scope>NUCLEOTIDE SEQUENCE [LARGE SCALE GENOMIC DNA]</scope>
    <source>
        <strain evidence="1 2">228</strain>
    </source>
</reference>
<protein>
    <submittedName>
        <fullName evidence="1">Uncharacterized protein</fullName>
    </submittedName>
</protein>
<organism evidence="1 2">
    <name type="scientific">Proteobacteria bacterium 228</name>
    <dbReference type="NCBI Taxonomy" id="2083153"/>
    <lineage>
        <taxon>Bacteria</taxon>
        <taxon>Pseudomonadati</taxon>
        <taxon>Pseudomonadota</taxon>
    </lineage>
</organism>
<name>A0A2S5KJG7_9PROT</name>
<evidence type="ECO:0000313" key="2">
    <source>
        <dbReference type="Proteomes" id="UP000238196"/>
    </source>
</evidence>
<dbReference type="AlphaFoldDB" id="A0A2S5KJG7"/>
<gene>
    <name evidence="1" type="ORF">C4K68_23395</name>
</gene>
<dbReference type="EMBL" id="PRLP01000122">
    <property type="protein sequence ID" value="PPC74928.1"/>
    <property type="molecule type" value="Genomic_DNA"/>
</dbReference>